<comment type="caution">
    <text evidence="1">The sequence shown here is derived from an EMBL/GenBank/DDBJ whole genome shotgun (WGS) entry which is preliminary data.</text>
</comment>
<evidence type="ECO:0000313" key="2">
    <source>
        <dbReference type="Proteomes" id="UP000177169"/>
    </source>
</evidence>
<sequence>MQINPVNIGRSRSLVLKLIYKPKCFYHPSQKTMVVNPWMNAKNFLHTVRNFAPDEAVRRRYTGFQPGGLHFLISKT</sequence>
<proteinExistence type="predicted"/>
<organism evidence="1 2">
    <name type="scientific">Candidatus Woesebacteria bacterium RIFCSPHIGHO2_02_FULL_39_13</name>
    <dbReference type="NCBI Taxonomy" id="1802505"/>
    <lineage>
        <taxon>Bacteria</taxon>
        <taxon>Candidatus Woeseibacteriota</taxon>
    </lineage>
</organism>
<gene>
    <name evidence="1" type="ORF">A3D01_00135</name>
</gene>
<name>A0A1F7Z384_9BACT</name>
<dbReference type="Proteomes" id="UP000177169">
    <property type="component" value="Unassembled WGS sequence"/>
</dbReference>
<dbReference type="EMBL" id="MGGR01000009">
    <property type="protein sequence ID" value="OGM34126.1"/>
    <property type="molecule type" value="Genomic_DNA"/>
</dbReference>
<protein>
    <submittedName>
        <fullName evidence="1">Uncharacterized protein</fullName>
    </submittedName>
</protein>
<reference evidence="1 2" key="1">
    <citation type="journal article" date="2016" name="Nat. Commun.">
        <title>Thousands of microbial genomes shed light on interconnected biogeochemical processes in an aquifer system.</title>
        <authorList>
            <person name="Anantharaman K."/>
            <person name="Brown C.T."/>
            <person name="Hug L.A."/>
            <person name="Sharon I."/>
            <person name="Castelle C.J."/>
            <person name="Probst A.J."/>
            <person name="Thomas B.C."/>
            <person name="Singh A."/>
            <person name="Wilkins M.J."/>
            <person name="Karaoz U."/>
            <person name="Brodie E.L."/>
            <person name="Williams K.H."/>
            <person name="Hubbard S.S."/>
            <person name="Banfield J.F."/>
        </authorList>
    </citation>
    <scope>NUCLEOTIDE SEQUENCE [LARGE SCALE GENOMIC DNA]</scope>
</reference>
<dbReference type="AlphaFoldDB" id="A0A1F7Z384"/>
<accession>A0A1F7Z384</accession>
<dbReference type="STRING" id="1802505.A3D01_00135"/>
<evidence type="ECO:0000313" key="1">
    <source>
        <dbReference type="EMBL" id="OGM34126.1"/>
    </source>
</evidence>